<evidence type="ECO:0000256" key="5">
    <source>
        <dbReference type="ARBA" id="ARBA00022481"/>
    </source>
</evidence>
<feature type="compositionally biased region" description="Basic and acidic residues" evidence="19">
    <location>
        <begin position="13"/>
        <end position="22"/>
    </location>
</feature>
<evidence type="ECO:0000256" key="18">
    <source>
        <dbReference type="RuleBase" id="RU365072"/>
    </source>
</evidence>
<comment type="function">
    <text evidence="16">Plays a role in the nuclear pore complex (NPC) assembly and/or maintenance. Required for the assembly of peripheral proteins into the NPC. May anchor NUP62 to the NPC. Involved in nephrogenesis.</text>
</comment>
<evidence type="ECO:0000256" key="8">
    <source>
        <dbReference type="ARBA" id="ARBA00022838"/>
    </source>
</evidence>
<evidence type="ECO:0000256" key="16">
    <source>
        <dbReference type="ARBA" id="ARBA00056880"/>
    </source>
</evidence>
<keyword evidence="21" id="KW-1185">Reference proteome</keyword>
<dbReference type="Gene3D" id="1.10.3450.20">
    <property type="match status" value="1"/>
</dbReference>
<dbReference type="GO" id="GO:0006406">
    <property type="term" value="P:mRNA export from nucleus"/>
    <property type="evidence" value="ECO:0000318"/>
    <property type="project" value="GO_Central"/>
</dbReference>
<organism evidence="20 21">
    <name type="scientific">Strongylocentrotus purpuratus</name>
    <name type="common">Purple sea urchin</name>
    <dbReference type="NCBI Taxonomy" id="7668"/>
    <lineage>
        <taxon>Eukaryota</taxon>
        <taxon>Metazoa</taxon>
        <taxon>Echinodermata</taxon>
        <taxon>Eleutherozoa</taxon>
        <taxon>Echinozoa</taxon>
        <taxon>Echinoidea</taxon>
        <taxon>Euechinoidea</taxon>
        <taxon>Echinacea</taxon>
        <taxon>Camarodonta</taxon>
        <taxon>Echinidea</taxon>
        <taxon>Strongylocentrotidae</taxon>
        <taxon>Strongylocentrotus</taxon>
    </lineage>
</organism>
<feature type="region of interest" description="Disordered" evidence="19">
    <location>
        <begin position="130"/>
        <end position="153"/>
    </location>
</feature>
<name>A0A7M7NTI2_STRPU</name>
<evidence type="ECO:0000256" key="4">
    <source>
        <dbReference type="ARBA" id="ARBA00022454"/>
    </source>
</evidence>
<dbReference type="InParanoid" id="A0A7M7NTI2"/>
<keyword evidence="11 18" id="KW-0811">Translocation</keyword>
<evidence type="ECO:0000256" key="11">
    <source>
        <dbReference type="ARBA" id="ARBA00023010"/>
    </source>
</evidence>
<keyword evidence="8" id="KW-0995">Kinetochore</keyword>
<dbReference type="PANTHER" id="PTHR13003">
    <property type="entry name" value="NUP107-RELATED"/>
    <property type="match status" value="1"/>
</dbReference>
<dbReference type="Gene3D" id="1.20.190.50">
    <property type="match status" value="1"/>
</dbReference>
<evidence type="ECO:0000256" key="6">
    <source>
        <dbReference type="ARBA" id="ARBA00022553"/>
    </source>
</evidence>
<comment type="subcellular location">
    <subcellularLocation>
        <location evidence="1">Chromosome</location>
        <location evidence="1">Centromere</location>
        <location evidence="1">Kinetochore</location>
    </subcellularLocation>
    <subcellularLocation>
        <location evidence="18">Nucleus</location>
        <location evidence="18">Nuclear pore complex</location>
    </subcellularLocation>
    <subcellularLocation>
        <location evidence="18">Nucleus membrane</location>
    </subcellularLocation>
</comment>
<dbReference type="OMA" id="FPHIIRF"/>
<keyword evidence="12 18" id="KW-0906">Nuclear pore complex</keyword>
<comment type="similarity">
    <text evidence="2 18">Belongs to the nucleoporin Nup84/Nup107 family.</text>
</comment>
<keyword evidence="10" id="KW-0007">Acetylation</keyword>
<keyword evidence="6" id="KW-0597">Phosphoprotein</keyword>
<accession>A0A7M7NTI2</accession>
<dbReference type="GO" id="GO:0006606">
    <property type="term" value="P:protein import into nucleus"/>
    <property type="evidence" value="ECO:0000318"/>
    <property type="project" value="GO_Central"/>
</dbReference>
<dbReference type="AlphaFoldDB" id="A0A7M7NTI2"/>
<dbReference type="GO" id="GO:0031080">
    <property type="term" value="C:nuclear pore outer ring"/>
    <property type="evidence" value="ECO:0000318"/>
    <property type="project" value="GO_Central"/>
</dbReference>
<evidence type="ECO:0000256" key="3">
    <source>
        <dbReference type="ARBA" id="ARBA00022448"/>
    </source>
</evidence>
<evidence type="ECO:0000313" key="20">
    <source>
        <dbReference type="EnsemblMetazoa" id="XP_030841196"/>
    </source>
</evidence>
<dbReference type="GO" id="GO:0017056">
    <property type="term" value="F:structural constituent of nuclear pore"/>
    <property type="evidence" value="ECO:0000318"/>
    <property type="project" value="GO_Central"/>
</dbReference>
<evidence type="ECO:0000256" key="15">
    <source>
        <dbReference type="ARBA" id="ARBA00023328"/>
    </source>
</evidence>
<dbReference type="GO" id="GO:0000973">
    <property type="term" value="P:post-transcriptional tethering of RNA polymerase II gene DNA at nuclear periphery"/>
    <property type="evidence" value="ECO:0000318"/>
    <property type="project" value="GO_Central"/>
</dbReference>
<dbReference type="RefSeq" id="XP_030841196.1">
    <property type="nucleotide sequence ID" value="XM_030985336.1"/>
</dbReference>
<comment type="function">
    <text evidence="18">Functions as a component of the nuclear pore complex (NPC).</text>
</comment>
<evidence type="ECO:0000256" key="1">
    <source>
        <dbReference type="ARBA" id="ARBA00004629"/>
    </source>
</evidence>
<evidence type="ECO:0000256" key="14">
    <source>
        <dbReference type="ARBA" id="ARBA00023242"/>
    </source>
</evidence>
<keyword evidence="5" id="KW-0488">Methylation</keyword>
<dbReference type="InterPro" id="IPR007252">
    <property type="entry name" value="Nup84/Nup107"/>
</dbReference>
<evidence type="ECO:0000256" key="2">
    <source>
        <dbReference type="ARBA" id="ARBA00009510"/>
    </source>
</evidence>
<evidence type="ECO:0000256" key="13">
    <source>
        <dbReference type="ARBA" id="ARBA00023136"/>
    </source>
</evidence>
<proteinExistence type="inferred from homology"/>
<dbReference type="KEGG" id="spu:586279"/>
<keyword evidence="3 18" id="KW-0813">Transport</keyword>
<dbReference type="GO" id="GO:0031965">
    <property type="term" value="C:nuclear membrane"/>
    <property type="evidence" value="ECO:0007669"/>
    <property type="project" value="UniProtKB-SubCell"/>
</dbReference>
<evidence type="ECO:0000256" key="7">
    <source>
        <dbReference type="ARBA" id="ARBA00022816"/>
    </source>
</evidence>
<dbReference type="GO" id="GO:0000776">
    <property type="term" value="C:kinetochore"/>
    <property type="evidence" value="ECO:0007669"/>
    <property type="project" value="UniProtKB-KW"/>
</dbReference>
<evidence type="ECO:0000256" key="12">
    <source>
        <dbReference type="ARBA" id="ARBA00023132"/>
    </source>
</evidence>
<evidence type="ECO:0000256" key="19">
    <source>
        <dbReference type="SAM" id="MobiDB-lite"/>
    </source>
</evidence>
<keyword evidence="15" id="KW-0137">Centromere</keyword>
<sequence length="1008" mass="115784">MATFTAGKKNVRKKESAGRPSDRASGSFVEPGDTTMADIWKYSQRPDTSFDPPTMNRSIDQRRDNRRQGRQGDLSFSILDRSIEPREELRSNVLQNDRIRKSMGMLEQATGLQGTPAPGVWPFNQTARTPASEMKRRTYTPQKPPMTSEFDVSDTVGFTPARSFLTPSAKLSMSMGEPTRNLQASMLSSPQYDNSMLDQTGVTMDMTRANLLLQEDPGQLATEGLFDEFLNAFKKHQSLTDVFALVSEYERLCHEQVTMLDRLMTKTLPSQKSFSRTLQVLRLLTQEKATWRLIGSLYQDRQMSAEDQDPGSIIVDRIHTEHLSEREIADSLFERDAVVRQHQIVVDWLESVAADQSAFSYNKVQFYSHSVCWENTLHDLQQRAVSGSSTRETMVTSLDPDAPIRENRPLADLDKEDETRLLLNVFANIRAGKLEEAQRLCKESGQAWRAASLEGWRLYHDRNMTSVHTSGDLAPIEGNMYRDIWKNVCWRMAEDERFHLYERAIYAVLSGNLRELLPACDLWEDCLWGYFKVLVDQEVEREIRDQLRSDRALQPLPQGYYTKDLTPPKIFQELHAHPNQKVEAQAKEKLHLIQKYIILGDIDTLLEEMSEWLRENNPRPSHHLVRFMAHLALTLRSLGLQTREEICVSVIEAYVKDLISDNKTELVAIYVSQLPADLQVVWYAKFLEGIHDKNQRQYCLQLAEDAGLDVAAITKKVVETLRFKEDGEPGSDIVRTAALEAATSQEDRRKIEAIDWLVFDPSQRAEAVKQSNAIIRTFLATTKHDAAREVFKKLPEDSIDVIIRNWKAMAGSVSPPAEDTNAIREYLCIKAYLDALDAYNDWFAHYHNKKPGPPCLPDDANFHDKVRYEHEHKEYEMELERWDQTVLALTKGVSGTMYNVLLFVDGGWMVDQTFDEEDEEVDEVRLSQMQRLRELCIPKMCLLLHSVLHSTRQFNHCLVLADIMASEQYQLYKVFRKPELKQVLSRLRESSLQLLDQNLDALGYEIAS</sequence>
<evidence type="ECO:0000313" key="21">
    <source>
        <dbReference type="Proteomes" id="UP000007110"/>
    </source>
</evidence>
<evidence type="ECO:0000256" key="10">
    <source>
        <dbReference type="ARBA" id="ARBA00022990"/>
    </source>
</evidence>
<keyword evidence="7" id="KW-0509">mRNA transport</keyword>
<dbReference type="FunCoup" id="A0A7M7NTI2">
    <property type="interactions" value="1734"/>
</dbReference>
<keyword evidence="13 18" id="KW-0472">Membrane</keyword>
<dbReference type="Proteomes" id="UP000007110">
    <property type="component" value="Unassembled WGS sequence"/>
</dbReference>
<dbReference type="EnsemblMetazoa" id="XM_030985336">
    <property type="protein sequence ID" value="XP_030841196"/>
    <property type="gene ID" value="LOC586279"/>
</dbReference>
<reference evidence="20" key="2">
    <citation type="submission" date="2021-01" db="UniProtKB">
        <authorList>
            <consortium name="EnsemblMetazoa"/>
        </authorList>
    </citation>
    <scope>IDENTIFICATION</scope>
</reference>
<keyword evidence="9" id="KW-0653">Protein transport</keyword>
<dbReference type="GeneID" id="586279"/>
<dbReference type="Pfam" id="PF04121">
    <property type="entry name" value="Nup84_Nup100"/>
    <property type="match status" value="1"/>
</dbReference>
<protein>
    <recommendedName>
        <fullName evidence="18">Nuclear pore complex protein</fullName>
    </recommendedName>
</protein>
<dbReference type="OrthoDB" id="3098at2759"/>
<comment type="subunit">
    <text evidence="17">Part of the nuclear pore complex (NPC). Forms part of the Nup160 subcomplex in the nuclear pore which is composed of NUP160, NUP133, NUP107 and Nup96; this complex plays a role in RNA export and in tethering Nup98 and NUP153 to the nucleus. Does not interact with TPR. Interacts with ZNF106.</text>
</comment>
<evidence type="ECO:0000256" key="9">
    <source>
        <dbReference type="ARBA" id="ARBA00022927"/>
    </source>
</evidence>
<keyword evidence="14 18" id="KW-0539">Nucleus</keyword>
<dbReference type="FunFam" id="1.20.190.50:FF:000001">
    <property type="entry name" value="Nuclear pore complex protein"/>
    <property type="match status" value="1"/>
</dbReference>
<dbReference type="PANTHER" id="PTHR13003:SF2">
    <property type="entry name" value="NUCLEAR PORE COMPLEX PROTEIN NUP107"/>
    <property type="match status" value="1"/>
</dbReference>
<feature type="region of interest" description="Disordered" evidence="19">
    <location>
        <begin position="1"/>
        <end position="79"/>
    </location>
</feature>
<evidence type="ECO:0000256" key="17">
    <source>
        <dbReference type="ARBA" id="ARBA00063956"/>
    </source>
</evidence>
<dbReference type="FunFam" id="1.10.3450.20:FF:000001">
    <property type="entry name" value="Nuclear pore complex protein"/>
    <property type="match status" value="1"/>
</dbReference>
<reference evidence="21" key="1">
    <citation type="submission" date="2015-02" db="EMBL/GenBank/DDBJ databases">
        <title>Genome sequencing for Strongylocentrotus purpuratus.</title>
        <authorList>
            <person name="Murali S."/>
            <person name="Liu Y."/>
            <person name="Vee V."/>
            <person name="English A."/>
            <person name="Wang M."/>
            <person name="Skinner E."/>
            <person name="Han Y."/>
            <person name="Muzny D.M."/>
            <person name="Worley K.C."/>
            <person name="Gibbs R.A."/>
        </authorList>
    </citation>
    <scope>NUCLEOTIDE SEQUENCE</scope>
</reference>
<keyword evidence="4" id="KW-0158">Chromosome</keyword>